<dbReference type="GO" id="GO:0006935">
    <property type="term" value="P:chemotaxis"/>
    <property type="evidence" value="ECO:0007669"/>
    <property type="project" value="InterPro"/>
</dbReference>
<proteinExistence type="inferred from homology"/>
<evidence type="ECO:0000259" key="14">
    <source>
        <dbReference type="PROSITE" id="PS50885"/>
    </source>
</evidence>
<keyword evidence="3" id="KW-0997">Cell inner membrane</keyword>
<keyword evidence="7 9" id="KW-0807">Transducer</keyword>
<dbReference type="SMART" id="SM00304">
    <property type="entry name" value="HAMP"/>
    <property type="match status" value="1"/>
</dbReference>
<accession>W9GT37</accession>
<keyword evidence="16" id="KW-1185">Reference proteome</keyword>
<dbReference type="Gene3D" id="1.10.8.500">
    <property type="entry name" value="HAMP domain in histidine kinase"/>
    <property type="match status" value="1"/>
</dbReference>
<keyword evidence="2" id="KW-1003">Cell membrane</keyword>
<evidence type="ECO:0000313" key="16">
    <source>
        <dbReference type="Proteomes" id="UP000019486"/>
    </source>
</evidence>
<dbReference type="PROSITE" id="PS50885">
    <property type="entry name" value="HAMP"/>
    <property type="match status" value="1"/>
</dbReference>
<sequence length="559" mass="58418">MLNRVTIVFRLHVLIAAALLGIMALAAFGLFSLHSSLVNDTHAKLRNLGESALSIAAHYHALSAQGAMSEPDAKAAAAATIGAMRYDGTDYFWINDTTPVMVMHPTKPELDGKDLSDLTDPTGKHIFVEFVAVARRSGGGIVEYQWPKAGSDTPVAKASYVASFEPWGWVIGTGVYTDDVASQFRSEAFKDLGIALSVLIVVAGLAIVIIRGIRPLALMTRAMGTLARGDVSVDIPGRDQADEIGAMAAAVQVFKDNAVERARLEVGQAAERAAKERRAIEIERMIADFDGAMGMILRTVSSAATELDGTARSMASTAERTSQQATASAGAAEQTAANVQTVAAATEEMTGSLLEISRQVSRSTGIANDAVGQAERTDATIRGLAASAERINDVVVLISDIASQTNLLALNATIEAARAGEAGKGFAVVAGEVKQLAGQTRRATEEITAQINAIQRETSGAVAAVRGIGGTIRQMNEITTTIAAAVEEQNAATAEISRNVTEAATGTREVSGNVAQVMEASEQTGSAATQVLGAAGELSRQAEMLRHEVEGFLAGIRTA</sequence>
<keyword evidence="4 11" id="KW-0812">Transmembrane</keyword>
<dbReference type="InterPro" id="IPR004090">
    <property type="entry name" value="Chemotax_Me-accpt_rcpt"/>
</dbReference>
<dbReference type="PANTHER" id="PTHR32089:SF112">
    <property type="entry name" value="LYSOZYME-LIKE PROTEIN-RELATED"/>
    <property type="match status" value="1"/>
</dbReference>
<dbReference type="InterPro" id="IPR033480">
    <property type="entry name" value="sCache_2"/>
</dbReference>
<dbReference type="SMART" id="SM00283">
    <property type="entry name" value="MA"/>
    <property type="match status" value="1"/>
</dbReference>
<feature type="domain" description="T-SNARE coiled-coil homology" evidence="13">
    <location>
        <begin position="465"/>
        <end position="517"/>
    </location>
</feature>
<organism evidence="15 16">
    <name type="scientific">Skermanella stibiiresistens SB22</name>
    <dbReference type="NCBI Taxonomy" id="1385369"/>
    <lineage>
        <taxon>Bacteria</taxon>
        <taxon>Pseudomonadati</taxon>
        <taxon>Pseudomonadota</taxon>
        <taxon>Alphaproteobacteria</taxon>
        <taxon>Rhodospirillales</taxon>
        <taxon>Azospirillaceae</taxon>
        <taxon>Skermanella</taxon>
    </lineage>
</organism>
<dbReference type="EMBL" id="AVFL01000031">
    <property type="protein sequence ID" value="EWY37065.1"/>
    <property type="molecule type" value="Genomic_DNA"/>
</dbReference>
<dbReference type="STRING" id="1385369.N825_21710"/>
<dbReference type="Pfam" id="PF00672">
    <property type="entry name" value="HAMP"/>
    <property type="match status" value="1"/>
</dbReference>
<evidence type="ECO:0000313" key="15">
    <source>
        <dbReference type="EMBL" id="EWY37065.1"/>
    </source>
</evidence>
<evidence type="ECO:0000256" key="5">
    <source>
        <dbReference type="ARBA" id="ARBA00022989"/>
    </source>
</evidence>
<comment type="caution">
    <text evidence="15">The sequence shown here is derived from an EMBL/GenBank/DDBJ whole genome shotgun (WGS) entry which is preliminary data.</text>
</comment>
<dbReference type="Proteomes" id="UP000019486">
    <property type="component" value="Unassembled WGS sequence"/>
</dbReference>
<dbReference type="PROSITE" id="PS50111">
    <property type="entry name" value="CHEMOTAXIS_TRANSDUC_2"/>
    <property type="match status" value="1"/>
</dbReference>
<dbReference type="PRINTS" id="PR00260">
    <property type="entry name" value="CHEMTRNSDUCR"/>
</dbReference>
<evidence type="ECO:0000256" key="1">
    <source>
        <dbReference type="ARBA" id="ARBA00004429"/>
    </source>
</evidence>
<comment type="subcellular location">
    <subcellularLocation>
        <location evidence="1">Cell inner membrane</location>
        <topology evidence="1">Multi-pass membrane protein</topology>
    </subcellularLocation>
</comment>
<evidence type="ECO:0000256" key="2">
    <source>
        <dbReference type="ARBA" id="ARBA00022475"/>
    </source>
</evidence>
<feature type="transmembrane region" description="Helical" evidence="11">
    <location>
        <begin position="7"/>
        <end position="31"/>
    </location>
</feature>
<dbReference type="RefSeq" id="WP_037459509.1">
    <property type="nucleotide sequence ID" value="NZ_AVFL01000031.1"/>
</dbReference>
<feature type="transmembrane region" description="Helical" evidence="11">
    <location>
        <begin position="192"/>
        <end position="213"/>
    </location>
</feature>
<name>W9GT37_9PROT</name>
<dbReference type="InterPro" id="IPR000727">
    <property type="entry name" value="T_SNARE_dom"/>
</dbReference>
<gene>
    <name evidence="15" type="ORF">N825_21710</name>
</gene>
<dbReference type="PANTHER" id="PTHR32089">
    <property type="entry name" value="METHYL-ACCEPTING CHEMOTAXIS PROTEIN MCPB"/>
    <property type="match status" value="1"/>
</dbReference>
<keyword evidence="5 11" id="KW-1133">Transmembrane helix</keyword>
<evidence type="ECO:0000256" key="8">
    <source>
        <dbReference type="ARBA" id="ARBA00029447"/>
    </source>
</evidence>
<dbReference type="SUPFAM" id="SSF58104">
    <property type="entry name" value="Methyl-accepting chemotaxis protein (MCP) signaling domain"/>
    <property type="match status" value="1"/>
</dbReference>
<dbReference type="CDD" id="cd06225">
    <property type="entry name" value="HAMP"/>
    <property type="match status" value="1"/>
</dbReference>
<keyword evidence="6 11" id="KW-0472">Membrane</keyword>
<evidence type="ECO:0000256" key="4">
    <source>
        <dbReference type="ARBA" id="ARBA00022692"/>
    </source>
</evidence>
<dbReference type="AlphaFoldDB" id="W9GT37"/>
<evidence type="ECO:0000259" key="12">
    <source>
        <dbReference type="PROSITE" id="PS50111"/>
    </source>
</evidence>
<evidence type="ECO:0000256" key="7">
    <source>
        <dbReference type="ARBA" id="ARBA00023224"/>
    </source>
</evidence>
<evidence type="ECO:0000256" key="3">
    <source>
        <dbReference type="ARBA" id="ARBA00022519"/>
    </source>
</evidence>
<evidence type="ECO:0000256" key="10">
    <source>
        <dbReference type="SAM" id="MobiDB-lite"/>
    </source>
</evidence>
<feature type="region of interest" description="Disordered" evidence="10">
    <location>
        <begin position="311"/>
        <end position="333"/>
    </location>
</feature>
<dbReference type="InterPro" id="IPR003660">
    <property type="entry name" value="HAMP_dom"/>
</dbReference>
<dbReference type="Gene3D" id="3.30.450.20">
    <property type="entry name" value="PAS domain"/>
    <property type="match status" value="1"/>
</dbReference>
<evidence type="ECO:0000256" key="9">
    <source>
        <dbReference type="PROSITE-ProRule" id="PRU00284"/>
    </source>
</evidence>
<evidence type="ECO:0000259" key="13">
    <source>
        <dbReference type="PROSITE" id="PS50192"/>
    </source>
</evidence>
<comment type="similarity">
    <text evidence="8">Belongs to the methyl-accepting chemotaxis (MCP) protein family.</text>
</comment>
<evidence type="ECO:0000256" key="6">
    <source>
        <dbReference type="ARBA" id="ARBA00023136"/>
    </source>
</evidence>
<dbReference type="GO" id="GO:0004888">
    <property type="term" value="F:transmembrane signaling receptor activity"/>
    <property type="evidence" value="ECO:0007669"/>
    <property type="project" value="InterPro"/>
</dbReference>
<dbReference type="InterPro" id="IPR004089">
    <property type="entry name" value="MCPsignal_dom"/>
</dbReference>
<protein>
    <recommendedName>
        <fullName evidence="17">Methyl-accepting chemotaxis protein</fullName>
    </recommendedName>
</protein>
<dbReference type="Pfam" id="PF00015">
    <property type="entry name" value="MCPsignal"/>
    <property type="match status" value="1"/>
</dbReference>
<dbReference type="GO" id="GO:0007165">
    <property type="term" value="P:signal transduction"/>
    <property type="evidence" value="ECO:0007669"/>
    <property type="project" value="UniProtKB-KW"/>
</dbReference>
<dbReference type="Pfam" id="PF08269">
    <property type="entry name" value="dCache_2"/>
    <property type="match status" value="1"/>
</dbReference>
<feature type="compositionally biased region" description="Low complexity" evidence="10">
    <location>
        <begin position="321"/>
        <end position="333"/>
    </location>
</feature>
<reference evidence="15 16" key="1">
    <citation type="submission" date="2013-08" db="EMBL/GenBank/DDBJ databases">
        <title>The genome sequence of Skermanella stibiiresistens.</title>
        <authorList>
            <person name="Zhu W."/>
            <person name="Wang G."/>
        </authorList>
    </citation>
    <scope>NUCLEOTIDE SEQUENCE [LARGE SCALE GENOMIC DNA]</scope>
    <source>
        <strain evidence="15 16">SB22</strain>
    </source>
</reference>
<dbReference type="OrthoDB" id="7260004at2"/>
<dbReference type="PROSITE" id="PS50192">
    <property type="entry name" value="T_SNARE"/>
    <property type="match status" value="1"/>
</dbReference>
<evidence type="ECO:0008006" key="17">
    <source>
        <dbReference type="Google" id="ProtNLM"/>
    </source>
</evidence>
<dbReference type="InterPro" id="IPR004010">
    <property type="entry name" value="Double_Cache_2"/>
</dbReference>
<dbReference type="Gene3D" id="1.10.287.950">
    <property type="entry name" value="Methyl-accepting chemotaxis protein"/>
    <property type="match status" value="1"/>
</dbReference>
<dbReference type="SMART" id="SM01049">
    <property type="entry name" value="Cache_2"/>
    <property type="match status" value="1"/>
</dbReference>
<dbReference type="GO" id="GO:0005886">
    <property type="term" value="C:plasma membrane"/>
    <property type="evidence" value="ECO:0007669"/>
    <property type="project" value="UniProtKB-SubCell"/>
</dbReference>
<feature type="domain" description="HAMP" evidence="14">
    <location>
        <begin position="210"/>
        <end position="263"/>
    </location>
</feature>
<dbReference type="PATRIC" id="fig|1385369.3.peg.5884"/>
<feature type="domain" description="Methyl-accepting transducer" evidence="12">
    <location>
        <begin position="303"/>
        <end position="539"/>
    </location>
</feature>
<evidence type="ECO:0000256" key="11">
    <source>
        <dbReference type="SAM" id="Phobius"/>
    </source>
</evidence>